<dbReference type="Proteomes" id="UP000828390">
    <property type="component" value="Unassembled WGS sequence"/>
</dbReference>
<dbReference type="GO" id="GO:0016798">
    <property type="term" value="F:hydrolase activity, acting on glycosyl bonds"/>
    <property type="evidence" value="ECO:0007669"/>
    <property type="project" value="InterPro"/>
</dbReference>
<feature type="signal peptide" evidence="2">
    <location>
        <begin position="1"/>
        <end position="20"/>
    </location>
</feature>
<evidence type="ECO:0000259" key="3">
    <source>
        <dbReference type="Pfam" id="PF02018"/>
    </source>
</evidence>
<reference evidence="4" key="2">
    <citation type="submission" date="2020-11" db="EMBL/GenBank/DDBJ databases">
        <authorList>
            <person name="McCartney M.A."/>
            <person name="Auch B."/>
            <person name="Kono T."/>
            <person name="Mallez S."/>
            <person name="Becker A."/>
            <person name="Gohl D.M."/>
            <person name="Silverstein K.A.T."/>
            <person name="Koren S."/>
            <person name="Bechman K.B."/>
            <person name="Herman A."/>
            <person name="Abrahante J.E."/>
            <person name="Garbe J."/>
        </authorList>
    </citation>
    <scope>NUCLEOTIDE SEQUENCE</scope>
    <source>
        <strain evidence="4">Duluth1</strain>
        <tissue evidence="4">Whole animal</tissue>
    </source>
</reference>
<evidence type="ECO:0000256" key="2">
    <source>
        <dbReference type="SAM" id="SignalP"/>
    </source>
</evidence>
<evidence type="ECO:0000256" key="1">
    <source>
        <dbReference type="ARBA" id="ARBA00022801"/>
    </source>
</evidence>
<keyword evidence="5" id="KW-1185">Reference proteome</keyword>
<evidence type="ECO:0000313" key="4">
    <source>
        <dbReference type="EMBL" id="KAH3857705.1"/>
    </source>
</evidence>
<dbReference type="SUPFAM" id="SSF49785">
    <property type="entry name" value="Galactose-binding domain-like"/>
    <property type="match status" value="1"/>
</dbReference>
<dbReference type="InterPro" id="IPR003305">
    <property type="entry name" value="CenC_carb-bd"/>
</dbReference>
<keyword evidence="2" id="KW-0732">Signal</keyword>
<dbReference type="EMBL" id="JAIWYP010000003">
    <property type="protein sequence ID" value="KAH3857705.1"/>
    <property type="molecule type" value="Genomic_DNA"/>
</dbReference>
<dbReference type="InterPro" id="IPR008979">
    <property type="entry name" value="Galactose-bd-like_sf"/>
</dbReference>
<dbReference type="OrthoDB" id="1650875at2759"/>
<organism evidence="4 5">
    <name type="scientific">Dreissena polymorpha</name>
    <name type="common">Zebra mussel</name>
    <name type="synonym">Mytilus polymorpha</name>
    <dbReference type="NCBI Taxonomy" id="45954"/>
    <lineage>
        <taxon>Eukaryota</taxon>
        <taxon>Metazoa</taxon>
        <taxon>Spiralia</taxon>
        <taxon>Lophotrochozoa</taxon>
        <taxon>Mollusca</taxon>
        <taxon>Bivalvia</taxon>
        <taxon>Autobranchia</taxon>
        <taxon>Heteroconchia</taxon>
        <taxon>Euheterodonta</taxon>
        <taxon>Imparidentia</taxon>
        <taxon>Neoheterodontei</taxon>
        <taxon>Myida</taxon>
        <taxon>Dreissenoidea</taxon>
        <taxon>Dreissenidae</taxon>
        <taxon>Dreissena</taxon>
    </lineage>
</organism>
<gene>
    <name evidence="4" type="ORF">DPMN_100317</name>
</gene>
<feature type="chain" id="PRO_5038745841" description="CBM-cenC domain-containing protein" evidence="2">
    <location>
        <begin position="21"/>
        <end position="217"/>
    </location>
</feature>
<reference evidence="4" key="1">
    <citation type="journal article" date="2019" name="bioRxiv">
        <title>The Genome of the Zebra Mussel, Dreissena polymorpha: A Resource for Invasive Species Research.</title>
        <authorList>
            <person name="McCartney M.A."/>
            <person name="Auch B."/>
            <person name="Kono T."/>
            <person name="Mallez S."/>
            <person name="Zhang Y."/>
            <person name="Obille A."/>
            <person name="Becker A."/>
            <person name="Abrahante J.E."/>
            <person name="Garbe J."/>
            <person name="Badalamenti J.P."/>
            <person name="Herman A."/>
            <person name="Mangelson H."/>
            <person name="Liachko I."/>
            <person name="Sullivan S."/>
            <person name="Sone E.D."/>
            <person name="Koren S."/>
            <person name="Silverstein K.A.T."/>
            <person name="Beckman K.B."/>
            <person name="Gohl D.M."/>
        </authorList>
    </citation>
    <scope>NUCLEOTIDE SEQUENCE</scope>
    <source>
        <strain evidence="4">Duluth1</strain>
        <tissue evidence="4">Whole animal</tissue>
    </source>
</reference>
<dbReference type="Gene3D" id="2.60.120.260">
    <property type="entry name" value="Galactose-binding domain-like"/>
    <property type="match status" value="1"/>
</dbReference>
<feature type="domain" description="CBM-cenC" evidence="3">
    <location>
        <begin position="38"/>
        <end position="152"/>
    </location>
</feature>
<protein>
    <recommendedName>
        <fullName evidence="3">CBM-cenC domain-containing protein</fullName>
    </recommendedName>
</protein>
<name>A0A9D4LFR2_DREPO</name>
<proteinExistence type="predicted"/>
<sequence length="217" mass="24217">MSPTKYGLLIFVTLLTRCNGATTQLLHDSDMEAPDLNQSWKCNAPCTLTHSNDAHTGKSSVLVTNRGGFNDGLLQTVQLTPNGRYNFSFYIKLLNLTTGNLYVLVQAILACPHASWTKFGVERYTRLNQWTKVGGVAHLPADTRGCFIRVQVADLNADHVVDDVSLVAVPDIKDWRAQANERIENIRKSNITIRYTKRSTSLRSVALLAKGIYRPRL</sequence>
<keyword evidence="1" id="KW-0378">Hydrolase</keyword>
<dbReference type="Pfam" id="PF02018">
    <property type="entry name" value="CBM_4_9"/>
    <property type="match status" value="1"/>
</dbReference>
<accession>A0A9D4LFR2</accession>
<dbReference type="AlphaFoldDB" id="A0A9D4LFR2"/>
<evidence type="ECO:0000313" key="5">
    <source>
        <dbReference type="Proteomes" id="UP000828390"/>
    </source>
</evidence>
<comment type="caution">
    <text evidence="4">The sequence shown here is derived from an EMBL/GenBank/DDBJ whole genome shotgun (WGS) entry which is preliminary data.</text>
</comment>